<keyword evidence="3" id="KW-1185">Reference proteome</keyword>
<organism evidence="2 3">
    <name type="scientific">Roseinatronobacter domitianus</name>
    <dbReference type="NCBI Taxonomy" id="2940293"/>
    <lineage>
        <taxon>Bacteria</taxon>
        <taxon>Pseudomonadati</taxon>
        <taxon>Pseudomonadota</taxon>
        <taxon>Alphaproteobacteria</taxon>
        <taxon>Rhodobacterales</taxon>
        <taxon>Paracoccaceae</taxon>
        <taxon>Roseinatronobacter</taxon>
    </lineage>
</organism>
<evidence type="ECO:0008006" key="4">
    <source>
        <dbReference type="Google" id="ProtNLM"/>
    </source>
</evidence>
<dbReference type="Proteomes" id="UP001202550">
    <property type="component" value="Unassembled WGS sequence"/>
</dbReference>
<accession>A0ABT0M389</accession>
<proteinExistence type="predicted"/>
<keyword evidence="1" id="KW-0472">Membrane</keyword>
<comment type="caution">
    <text evidence="2">The sequence shown here is derived from an EMBL/GenBank/DDBJ whole genome shotgun (WGS) entry which is preliminary data.</text>
</comment>
<evidence type="ECO:0000313" key="2">
    <source>
        <dbReference type="EMBL" id="MCL1629311.1"/>
    </source>
</evidence>
<feature type="transmembrane region" description="Helical" evidence="1">
    <location>
        <begin position="130"/>
        <end position="155"/>
    </location>
</feature>
<protein>
    <recommendedName>
        <fullName evidence="4">DUF3592 domain-containing protein</fullName>
    </recommendedName>
</protein>
<sequence length="239" mass="26503">MIERKPLSYPRLIWRLGLGWLALPLVFGVVFVAVALSSLAAYRALQRDGVLGQTEVIARNISRSRNSDGDETLTYYLTHSFRPEGYSDSVTTRQSVGRGLYMGTEVGSFLPVTYIWNQPERNTLDPKRGMFGVVFFGLAGAVALLVALGGTAWGWGRVASARRALLHGDVREARVTDIRKLPLRVNGRARYRITWQDAVGTTGKSLIARPDLALAQNVGAVIVIYVDLRTGRGWWQKQI</sequence>
<feature type="transmembrane region" description="Helical" evidence="1">
    <location>
        <begin position="12"/>
        <end position="36"/>
    </location>
</feature>
<name>A0ABT0M389_9RHOB</name>
<dbReference type="RefSeq" id="WP_249058963.1">
    <property type="nucleotide sequence ID" value="NZ_JALZWP010000010.1"/>
</dbReference>
<keyword evidence="1" id="KW-0812">Transmembrane</keyword>
<gene>
    <name evidence="2" type="ORF">M3N55_11255</name>
</gene>
<keyword evidence="1" id="KW-1133">Transmembrane helix</keyword>
<evidence type="ECO:0000256" key="1">
    <source>
        <dbReference type="SAM" id="Phobius"/>
    </source>
</evidence>
<evidence type="ECO:0000313" key="3">
    <source>
        <dbReference type="Proteomes" id="UP001202550"/>
    </source>
</evidence>
<reference evidence="2 3" key="1">
    <citation type="submission" date="2022-05" db="EMBL/GenBank/DDBJ databases">
        <title>Seasonal and diel survey of microbial diversity of the Tyrrhenian coast.</title>
        <authorList>
            <person name="Gattoni G."/>
            <person name="Corral P."/>
        </authorList>
    </citation>
    <scope>NUCLEOTIDE SEQUENCE [LARGE SCALE GENOMIC DNA]</scope>
    <source>
        <strain evidence="2 3">V10</strain>
    </source>
</reference>
<dbReference type="EMBL" id="JALZWP010000010">
    <property type="protein sequence ID" value="MCL1629311.1"/>
    <property type="molecule type" value="Genomic_DNA"/>
</dbReference>